<dbReference type="AlphaFoldDB" id="A0ABC8J4A7"/>
<keyword evidence="3" id="KW-1185">Reference proteome</keyword>
<name>A0ABC8J4A7_ERUVS</name>
<reference evidence="2 3" key="1">
    <citation type="submission" date="2022-03" db="EMBL/GenBank/DDBJ databases">
        <authorList>
            <person name="Macdonald S."/>
            <person name="Ahmed S."/>
            <person name="Newling K."/>
        </authorList>
    </citation>
    <scope>NUCLEOTIDE SEQUENCE [LARGE SCALE GENOMIC DNA]</scope>
</reference>
<feature type="region of interest" description="Disordered" evidence="1">
    <location>
        <begin position="173"/>
        <end position="218"/>
    </location>
</feature>
<comment type="caution">
    <text evidence="2">The sequence shown here is derived from an EMBL/GenBank/DDBJ whole genome shotgun (WGS) entry which is preliminary data.</text>
</comment>
<sequence>MKVRVRHMVVKPYEDIYPKWDDNKVFTELDNMIQDILSGLLDENFWEARGDSKSRKRNIHVSPPVVPATDDVSRSTKRKKDKEHVDGCHASEMVVAHNIAILGLVESVKNLTGKIDGIDVSVADKVTAKLDAAIQDKVDARIRLYEIEVMKKFAILEEDVKNIKEKRGVNIPTEVANSNDGKSIAQEEDDGSSNALEKKEKKTTKKERLKNKEVKRKEKKVEMPLKKVKVEKAFKIPELNDESISTKGWENHLMWQKSAKCKEVLKALASTFLEPTH</sequence>
<gene>
    <name evidence="2" type="ORF">ERUC_LOCUS6499</name>
</gene>
<proteinExistence type="predicted"/>
<evidence type="ECO:0000313" key="2">
    <source>
        <dbReference type="EMBL" id="CAH8313075.1"/>
    </source>
</evidence>
<dbReference type="Proteomes" id="UP001642260">
    <property type="component" value="Unassembled WGS sequence"/>
</dbReference>
<evidence type="ECO:0000256" key="1">
    <source>
        <dbReference type="SAM" id="MobiDB-lite"/>
    </source>
</evidence>
<evidence type="ECO:0000313" key="3">
    <source>
        <dbReference type="Proteomes" id="UP001642260"/>
    </source>
</evidence>
<organism evidence="2 3">
    <name type="scientific">Eruca vesicaria subsp. sativa</name>
    <name type="common">Garden rocket</name>
    <name type="synonym">Eruca sativa</name>
    <dbReference type="NCBI Taxonomy" id="29727"/>
    <lineage>
        <taxon>Eukaryota</taxon>
        <taxon>Viridiplantae</taxon>
        <taxon>Streptophyta</taxon>
        <taxon>Embryophyta</taxon>
        <taxon>Tracheophyta</taxon>
        <taxon>Spermatophyta</taxon>
        <taxon>Magnoliopsida</taxon>
        <taxon>eudicotyledons</taxon>
        <taxon>Gunneridae</taxon>
        <taxon>Pentapetalae</taxon>
        <taxon>rosids</taxon>
        <taxon>malvids</taxon>
        <taxon>Brassicales</taxon>
        <taxon>Brassicaceae</taxon>
        <taxon>Brassiceae</taxon>
        <taxon>Eruca</taxon>
    </lineage>
</organism>
<accession>A0ABC8J4A7</accession>
<dbReference type="EMBL" id="CAKOAT010076266">
    <property type="protein sequence ID" value="CAH8313075.1"/>
    <property type="molecule type" value="Genomic_DNA"/>
</dbReference>
<feature type="region of interest" description="Disordered" evidence="1">
    <location>
        <begin position="66"/>
        <end position="85"/>
    </location>
</feature>
<protein>
    <submittedName>
        <fullName evidence="2">Uncharacterized protein</fullName>
    </submittedName>
</protein>